<sequence>MIEELEAYAKESKVDDLFRDMMTGCFKKRPSAPVTYILEYLASEYPEESLTHARAFVDLKDGITSANVAVDEDEDGAHDVVVEDIDEKHEIVEAPLTSPKDVPAKATDVVAEAIEDVAVEGEILPDEAQHLMAPEEGAHVDVVVDKPDERVEECESVAEEPVDADAGEEEQKEEPPVVTPASEEAVESITNAENVEDAPN</sequence>
<evidence type="ECO:0000313" key="2">
    <source>
        <dbReference type="EMBL" id="ABO96627.1"/>
    </source>
</evidence>
<reference evidence="2 3" key="1">
    <citation type="journal article" date="2007" name="Proc. Natl. Acad. Sci. U.S.A.">
        <title>The tiny eukaryote Ostreococcus provides genomic insights into the paradox of plankton speciation.</title>
        <authorList>
            <person name="Palenik B."/>
            <person name="Grimwood J."/>
            <person name="Aerts A."/>
            <person name="Rouze P."/>
            <person name="Salamov A."/>
            <person name="Putnam N."/>
            <person name="Dupont C."/>
            <person name="Jorgensen R."/>
            <person name="Derelle E."/>
            <person name="Rombauts S."/>
            <person name="Zhou K."/>
            <person name="Otillar R."/>
            <person name="Merchant S.S."/>
            <person name="Podell S."/>
            <person name="Gaasterland T."/>
            <person name="Napoli C."/>
            <person name="Gendler K."/>
            <person name="Manuell A."/>
            <person name="Tai V."/>
            <person name="Vallon O."/>
            <person name="Piganeau G."/>
            <person name="Jancek S."/>
            <person name="Heijde M."/>
            <person name="Jabbari K."/>
            <person name="Bowler C."/>
            <person name="Lohr M."/>
            <person name="Robbens S."/>
            <person name="Werner G."/>
            <person name="Dubchak I."/>
            <person name="Pazour G.J."/>
            <person name="Ren Q."/>
            <person name="Paulsen I."/>
            <person name="Delwiche C."/>
            <person name="Schmutz J."/>
            <person name="Rokhsar D."/>
            <person name="Van de Peer Y."/>
            <person name="Moreau H."/>
            <person name="Grigoriev I.V."/>
        </authorList>
    </citation>
    <scope>NUCLEOTIDE SEQUENCE [LARGE SCALE GENOMIC DNA]</scope>
    <source>
        <strain evidence="2 3">CCE9901</strain>
    </source>
</reference>
<dbReference type="AlphaFoldDB" id="A4RZH3"/>
<accession>A4RZH3</accession>
<dbReference type="EMBL" id="CP000586">
    <property type="protein sequence ID" value="ABO96627.1"/>
    <property type="molecule type" value="Genomic_DNA"/>
</dbReference>
<feature type="region of interest" description="Disordered" evidence="1">
    <location>
        <begin position="149"/>
        <end position="200"/>
    </location>
</feature>
<dbReference type="KEGG" id="olu:OSTLU_32386"/>
<dbReference type="Proteomes" id="UP000001568">
    <property type="component" value="Chromosome 6"/>
</dbReference>
<evidence type="ECO:0008006" key="4">
    <source>
        <dbReference type="Google" id="ProtNLM"/>
    </source>
</evidence>
<dbReference type="Gramene" id="ABO96627">
    <property type="protein sequence ID" value="ABO96627"/>
    <property type="gene ID" value="OSTLU_32386"/>
</dbReference>
<gene>
    <name evidence="2" type="ORF">OSTLU_32386</name>
</gene>
<feature type="compositionally biased region" description="Acidic residues" evidence="1">
    <location>
        <begin position="150"/>
        <end position="172"/>
    </location>
</feature>
<dbReference type="SUPFAM" id="SSF47391">
    <property type="entry name" value="Dimerization-anchoring domain of cAMP-dependent PK regulatory subunit"/>
    <property type="match status" value="1"/>
</dbReference>
<name>A4RZH3_OSTLU</name>
<proteinExistence type="predicted"/>
<evidence type="ECO:0000313" key="3">
    <source>
        <dbReference type="Proteomes" id="UP000001568"/>
    </source>
</evidence>
<organism evidence="2 3">
    <name type="scientific">Ostreococcus lucimarinus (strain CCE9901)</name>
    <dbReference type="NCBI Taxonomy" id="436017"/>
    <lineage>
        <taxon>Eukaryota</taxon>
        <taxon>Viridiplantae</taxon>
        <taxon>Chlorophyta</taxon>
        <taxon>Mamiellophyceae</taxon>
        <taxon>Mamiellales</taxon>
        <taxon>Bathycoccaceae</taxon>
        <taxon>Ostreococcus</taxon>
    </lineage>
</organism>
<dbReference type="OrthoDB" id="10519183at2759"/>
<dbReference type="RefSeq" id="XP_001418334.1">
    <property type="nucleotide sequence ID" value="XM_001418297.1"/>
</dbReference>
<evidence type="ECO:0000256" key="1">
    <source>
        <dbReference type="SAM" id="MobiDB-lite"/>
    </source>
</evidence>
<dbReference type="GeneID" id="5002192"/>
<protein>
    <recommendedName>
        <fullName evidence="4">Protein kinase domain-containing protein</fullName>
    </recommendedName>
</protein>
<dbReference type="HOGENOM" id="CLU_1368202_0_0_1"/>
<keyword evidence="3" id="KW-1185">Reference proteome</keyword>